<dbReference type="RefSeq" id="XP_040625416.1">
    <property type="nucleotide sequence ID" value="XM_040773722.1"/>
</dbReference>
<sequence length="101" mass="11097">MPRRPPPSALLLSKGPTPARGYPKFTLPAKPQRVLIPIQASPLSHLDSVLHRCALPSSSSEPNALLLPPAPTMAKRRQMSVSSETPPPPLVLERSQKYLFW</sequence>
<reference evidence="2 3" key="1">
    <citation type="journal article" date="2012" name="Science">
        <title>The Paleozoic origin of enzymatic lignin decomposition reconstructed from 31 fungal genomes.</title>
        <authorList>
            <person name="Floudas D."/>
            <person name="Binder M."/>
            <person name="Riley R."/>
            <person name="Barry K."/>
            <person name="Blanchette R.A."/>
            <person name="Henrissat B."/>
            <person name="Martinez A.T."/>
            <person name="Otillar R."/>
            <person name="Spatafora J.W."/>
            <person name="Yadav J.S."/>
            <person name="Aerts A."/>
            <person name="Benoit I."/>
            <person name="Boyd A."/>
            <person name="Carlson A."/>
            <person name="Copeland A."/>
            <person name="Coutinho P.M."/>
            <person name="de Vries R.P."/>
            <person name="Ferreira P."/>
            <person name="Findley K."/>
            <person name="Foster B."/>
            <person name="Gaskell J."/>
            <person name="Glotzer D."/>
            <person name="Gorecki P."/>
            <person name="Heitman J."/>
            <person name="Hesse C."/>
            <person name="Hori C."/>
            <person name="Igarashi K."/>
            <person name="Jurgens J.A."/>
            <person name="Kallen N."/>
            <person name="Kersten P."/>
            <person name="Kohler A."/>
            <person name="Kuees U."/>
            <person name="Kumar T.K.A."/>
            <person name="Kuo A."/>
            <person name="LaButti K."/>
            <person name="Larrondo L.F."/>
            <person name="Lindquist E."/>
            <person name="Ling A."/>
            <person name="Lombard V."/>
            <person name="Lucas S."/>
            <person name="Lundell T."/>
            <person name="Martin R."/>
            <person name="McLaughlin D.J."/>
            <person name="Morgenstern I."/>
            <person name="Morin E."/>
            <person name="Murat C."/>
            <person name="Nagy L.G."/>
            <person name="Nolan M."/>
            <person name="Ohm R.A."/>
            <person name="Patyshakuliyeva A."/>
            <person name="Rokas A."/>
            <person name="Ruiz-Duenas F.J."/>
            <person name="Sabat G."/>
            <person name="Salamov A."/>
            <person name="Samejima M."/>
            <person name="Schmutz J."/>
            <person name="Slot J.C."/>
            <person name="St John F."/>
            <person name="Stenlid J."/>
            <person name="Sun H."/>
            <person name="Sun S."/>
            <person name="Syed K."/>
            <person name="Tsang A."/>
            <person name="Wiebenga A."/>
            <person name="Young D."/>
            <person name="Pisabarro A."/>
            <person name="Eastwood D.C."/>
            <person name="Martin F."/>
            <person name="Cullen D."/>
            <person name="Grigoriev I.V."/>
            <person name="Hibbett D.S."/>
        </authorList>
    </citation>
    <scope>NUCLEOTIDE SEQUENCE [LARGE SCALE GENOMIC DNA]</scope>
    <source>
        <strain evidence="2 3">DJM-731 SS1</strain>
    </source>
</reference>
<name>M5FRX6_DACPD</name>
<organism evidence="2 3">
    <name type="scientific">Dacryopinax primogenitus (strain DJM 731)</name>
    <name type="common">Brown rot fungus</name>
    <dbReference type="NCBI Taxonomy" id="1858805"/>
    <lineage>
        <taxon>Eukaryota</taxon>
        <taxon>Fungi</taxon>
        <taxon>Dikarya</taxon>
        <taxon>Basidiomycota</taxon>
        <taxon>Agaricomycotina</taxon>
        <taxon>Dacrymycetes</taxon>
        <taxon>Dacrymycetales</taxon>
        <taxon>Dacrymycetaceae</taxon>
        <taxon>Dacryopinax</taxon>
    </lineage>
</organism>
<dbReference type="AlphaFoldDB" id="M5FRX6"/>
<evidence type="ECO:0000256" key="1">
    <source>
        <dbReference type="SAM" id="MobiDB-lite"/>
    </source>
</evidence>
<dbReference type="OrthoDB" id="3165590at2759"/>
<evidence type="ECO:0000313" key="3">
    <source>
        <dbReference type="Proteomes" id="UP000030653"/>
    </source>
</evidence>
<dbReference type="GeneID" id="63688784"/>
<feature type="region of interest" description="Disordered" evidence="1">
    <location>
        <begin position="56"/>
        <end position="90"/>
    </location>
</feature>
<dbReference type="HOGENOM" id="CLU_2291601_0_0_1"/>
<evidence type="ECO:0000313" key="2">
    <source>
        <dbReference type="EMBL" id="EJT98518.1"/>
    </source>
</evidence>
<gene>
    <name evidence="2" type="ORF">DACRYDRAFT_24541</name>
</gene>
<accession>M5FRX6</accession>
<dbReference type="Proteomes" id="UP000030653">
    <property type="component" value="Unassembled WGS sequence"/>
</dbReference>
<dbReference type="EMBL" id="JH795873">
    <property type="protein sequence ID" value="EJT98518.1"/>
    <property type="molecule type" value="Genomic_DNA"/>
</dbReference>
<keyword evidence="3" id="KW-1185">Reference proteome</keyword>
<protein>
    <submittedName>
        <fullName evidence="2">Uncharacterized protein</fullName>
    </submittedName>
</protein>
<proteinExistence type="predicted"/>